<accession>A0A7W6WPH1</accession>
<protein>
    <submittedName>
        <fullName evidence="2">Uncharacterized protein</fullName>
    </submittedName>
</protein>
<dbReference type="RefSeq" id="WP_183822028.1">
    <property type="nucleotide sequence ID" value="NZ_JACIGW010000001.1"/>
</dbReference>
<sequence length="92" mass="10691">MNPLDLFRSGMDYISIASHLNTTEAEVERQIHRLRQEEIDEAARQKAERIEAQRRRDEEARAKADPVRLDLVAARKAYNARNRAYRATGRLA</sequence>
<evidence type="ECO:0000313" key="4">
    <source>
        <dbReference type="EMBL" id="MBB4444319.1"/>
    </source>
</evidence>
<evidence type="ECO:0000313" key="2">
    <source>
        <dbReference type="EMBL" id="MBB4347975.1"/>
    </source>
</evidence>
<dbReference type="Proteomes" id="UP000524535">
    <property type="component" value="Unassembled WGS sequence"/>
</dbReference>
<evidence type="ECO:0000256" key="1">
    <source>
        <dbReference type="SAM" id="Coils"/>
    </source>
</evidence>
<evidence type="ECO:0000313" key="6">
    <source>
        <dbReference type="Proteomes" id="UP000524535"/>
    </source>
</evidence>
<dbReference type="EMBL" id="JACIHM010000001">
    <property type="protein sequence ID" value="MBB4444319.1"/>
    <property type="molecule type" value="Genomic_DNA"/>
</dbReference>
<organism evidence="2 5">
    <name type="scientific">Aliirhizobium cellulosilyticum</name>
    <dbReference type="NCBI Taxonomy" id="393664"/>
    <lineage>
        <taxon>Bacteria</taxon>
        <taxon>Pseudomonadati</taxon>
        <taxon>Pseudomonadota</taxon>
        <taxon>Alphaproteobacteria</taxon>
        <taxon>Hyphomicrobiales</taxon>
        <taxon>Rhizobiaceae</taxon>
        <taxon>Aliirhizobium</taxon>
    </lineage>
</organism>
<evidence type="ECO:0000313" key="3">
    <source>
        <dbReference type="EMBL" id="MBB4409631.1"/>
    </source>
</evidence>
<evidence type="ECO:0000313" key="5">
    <source>
        <dbReference type="Proteomes" id="UP000520770"/>
    </source>
</evidence>
<dbReference type="Proteomes" id="UP000520770">
    <property type="component" value="Unassembled WGS sequence"/>
</dbReference>
<evidence type="ECO:0000313" key="7">
    <source>
        <dbReference type="Proteomes" id="UP000576087"/>
    </source>
</evidence>
<keyword evidence="1" id="KW-0175">Coiled coil</keyword>
<reference evidence="5 6" key="1">
    <citation type="submission" date="2020-08" db="EMBL/GenBank/DDBJ databases">
        <title>Genomic Encyclopedia of Type Strains, Phase IV (KMG-V): Genome sequencing to study the core and pangenomes of soil and plant-associated prokaryotes.</title>
        <authorList>
            <person name="Whitman W."/>
        </authorList>
    </citation>
    <scope>NUCLEOTIDE SEQUENCE [LARGE SCALE GENOMIC DNA]</scope>
    <source>
        <strain evidence="3 6">SEMIA 444</strain>
        <strain evidence="2 5">SEMIA 448</strain>
        <strain evidence="4 7">SEMIA 452</strain>
    </source>
</reference>
<comment type="caution">
    <text evidence="2">The sequence shown here is derived from an EMBL/GenBank/DDBJ whole genome shotgun (WGS) entry which is preliminary data.</text>
</comment>
<dbReference type="AlphaFoldDB" id="A0A7W6WPH1"/>
<gene>
    <name evidence="3" type="ORF">GGE31_000102</name>
    <name evidence="2" type="ORF">GGE33_001683</name>
    <name evidence="4" type="ORF">GGE35_000101</name>
</gene>
<name>A0A7W6WPH1_9HYPH</name>
<dbReference type="EMBL" id="JACIGW010000001">
    <property type="protein sequence ID" value="MBB4347975.1"/>
    <property type="molecule type" value="Genomic_DNA"/>
</dbReference>
<dbReference type="Proteomes" id="UP000576087">
    <property type="component" value="Unassembled WGS sequence"/>
</dbReference>
<proteinExistence type="predicted"/>
<keyword evidence="6" id="KW-1185">Reference proteome</keyword>
<dbReference type="EMBL" id="JACIGY010000001">
    <property type="protein sequence ID" value="MBB4409631.1"/>
    <property type="molecule type" value="Genomic_DNA"/>
</dbReference>
<feature type="coiled-coil region" evidence="1">
    <location>
        <begin position="17"/>
        <end position="55"/>
    </location>
</feature>